<dbReference type="InterPro" id="IPR036866">
    <property type="entry name" value="RibonucZ/Hydroxyglut_hydro"/>
</dbReference>
<dbReference type="Pfam" id="PF12706">
    <property type="entry name" value="Lactamase_B_2"/>
    <property type="match status" value="1"/>
</dbReference>
<dbReference type="InterPro" id="IPR050114">
    <property type="entry name" value="UPF0173_UPF0282_UlaG_hydrolase"/>
</dbReference>
<dbReference type="GO" id="GO:0016787">
    <property type="term" value="F:hydrolase activity"/>
    <property type="evidence" value="ECO:0007669"/>
    <property type="project" value="UniProtKB-KW"/>
</dbReference>
<dbReference type="SUPFAM" id="SSF56281">
    <property type="entry name" value="Metallo-hydrolase/oxidoreductase"/>
    <property type="match status" value="1"/>
</dbReference>
<reference evidence="4" key="1">
    <citation type="submission" date="2016-06" db="EMBL/GenBank/DDBJ databases">
        <authorList>
            <person name="Sutton G."/>
            <person name="Brinkac L."/>
            <person name="Sanka R."/>
            <person name="Adams M."/>
            <person name="Lau E."/>
            <person name="Garcia-Basteiro A."/>
            <person name="Lopez-Varela E."/>
            <person name="Palencia S."/>
        </authorList>
    </citation>
    <scope>NUCLEOTIDE SEQUENCE [LARGE SCALE GENOMIC DNA]</scope>
    <source>
        <strain evidence="4">1127319.6</strain>
    </source>
</reference>
<organism evidence="3 4">
    <name type="scientific">Mycolicibacterium mucogenicum</name>
    <name type="common">Mycobacterium mucogenicum</name>
    <dbReference type="NCBI Taxonomy" id="56689"/>
    <lineage>
        <taxon>Bacteria</taxon>
        <taxon>Bacillati</taxon>
        <taxon>Actinomycetota</taxon>
        <taxon>Actinomycetes</taxon>
        <taxon>Mycobacteriales</taxon>
        <taxon>Mycobacteriaceae</taxon>
        <taxon>Mycolicibacterium</taxon>
    </lineage>
</organism>
<dbReference type="OrthoDB" id="3204284at2"/>
<dbReference type="Proteomes" id="UP000093898">
    <property type="component" value="Unassembled WGS sequence"/>
</dbReference>
<feature type="domain" description="Metallo-beta-lactamase" evidence="2">
    <location>
        <begin position="24"/>
        <end position="229"/>
    </location>
</feature>
<protein>
    <recommendedName>
        <fullName evidence="2">Metallo-beta-lactamase domain-containing protein</fullName>
    </recommendedName>
</protein>
<gene>
    <name evidence="3" type="ORF">A5630_15620</name>
</gene>
<accession>A0A1A3H967</accession>
<dbReference type="RefSeq" id="WP_064979410.1">
    <property type="nucleotide sequence ID" value="NZ_LZLC01000052.1"/>
</dbReference>
<name>A0A1A3H967_MYCMU</name>
<keyword evidence="1" id="KW-0378">Hydrolase</keyword>
<sequence>MAQRSMTAQLVGGPTLIMEVGGLRIITDPTFDEPRDYPVMFVPDVVQPPRPLCKTEKPAVTPEEVGRIDVALVSHDHHEDNLDRLGRQFLETVEHVFTTNEGAKRLGGRAIGLEDYASVTLDIPGGGTMTVTGVPAHHGPDGIWEAVGPVAGFVLSGDVPTTYISGDNASIEVVREIAARFPDVELAVLFAGNPGWDELADGVCVTMNGESCVEVSDLWPEATVVPVHYDSWDHFREGAEGIAQAFAVSGKEDRLKVLTRGAVATVV</sequence>
<proteinExistence type="predicted"/>
<dbReference type="PANTHER" id="PTHR43546">
    <property type="entry name" value="UPF0173 METAL-DEPENDENT HYDROLASE MJ1163-RELATED"/>
    <property type="match status" value="1"/>
</dbReference>
<evidence type="ECO:0000313" key="4">
    <source>
        <dbReference type="Proteomes" id="UP000093898"/>
    </source>
</evidence>
<dbReference type="Gene3D" id="3.60.15.10">
    <property type="entry name" value="Ribonuclease Z/Hydroxyacylglutathione hydrolase-like"/>
    <property type="match status" value="1"/>
</dbReference>
<evidence type="ECO:0000313" key="3">
    <source>
        <dbReference type="EMBL" id="OBJ44832.1"/>
    </source>
</evidence>
<dbReference type="AlphaFoldDB" id="A0A1A3H967"/>
<evidence type="ECO:0000259" key="2">
    <source>
        <dbReference type="Pfam" id="PF12706"/>
    </source>
</evidence>
<comment type="caution">
    <text evidence="3">The sequence shown here is derived from an EMBL/GenBank/DDBJ whole genome shotgun (WGS) entry which is preliminary data.</text>
</comment>
<dbReference type="InterPro" id="IPR001279">
    <property type="entry name" value="Metallo-B-lactamas"/>
</dbReference>
<dbReference type="PANTHER" id="PTHR43546:SF9">
    <property type="entry name" value="L-ASCORBATE-6-PHOSPHATE LACTONASE ULAG-RELATED"/>
    <property type="match status" value="1"/>
</dbReference>
<dbReference type="EMBL" id="LZLC01000052">
    <property type="protein sequence ID" value="OBJ44832.1"/>
    <property type="molecule type" value="Genomic_DNA"/>
</dbReference>
<evidence type="ECO:0000256" key="1">
    <source>
        <dbReference type="ARBA" id="ARBA00022801"/>
    </source>
</evidence>